<dbReference type="Pfam" id="PF00970">
    <property type="entry name" value="FAD_binding_6"/>
    <property type="match status" value="1"/>
</dbReference>
<dbReference type="Pfam" id="PF00175">
    <property type="entry name" value="NAD_binding_1"/>
    <property type="match status" value="1"/>
</dbReference>
<dbReference type="Proteomes" id="UP000005239">
    <property type="component" value="Unassembled WGS sequence"/>
</dbReference>
<keyword evidence="6 9" id="KW-0274">FAD</keyword>
<dbReference type="InterPro" id="IPR039261">
    <property type="entry name" value="FNR_nucleotide-bd"/>
</dbReference>
<dbReference type="HAMAP" id="MF_00235">
    <property type="entry name" value="Adenylate_kinase_Adk"/>
    <property type="match status" value="1"/>
</dbReference>
<dbReference type="InterPro" id="IPR001709">
    <property type="entry name" value="Flavoprot_Pyr_Nucl_cyt_Rdtase"/>
</dbReference>
<name>A0A2A6CYP8_PRIPA</name>
<dbReference type="PRINTS" id="PR00406">
    <property type="entry name" value="CYTB5RDTASE"/>
</dbReference>
<dbReference type="InterPro" id="IPR033690">
    <property type="entry name" value="Adenylat_kinase_CS"/>
</dbReference>
<dbReference type="InterPro" id="IPR017938">
    <property type="entry name" value="Riboflavin_synthase-like_b-brl"/>
</dbReference>
<evidence type="ECO:0000256" key="1">
    <source>
        <dbReference type="ARBA" id="ARBA00001974"/>
    </source>
</evidence>
<evidence type="ECO:0000256" key="2">
    <source>
        <dbReference type="ARBA" id="ARBA00022630"/>
    </source>
</evidence>
<dbReference type="Gene3D" id="3.40.50.80">
    <property type="entry name" value="Nucleotide-binding domain of ferredoxin-NADP reductase (FNR) module"/>
    <property type="match status" value="1"/>
</dbReference>
<dbReference type="FunFam" id="3.40.50.80:FF:000042">
    <property type="entry name" value="Putative NADH-cytochrome b5 reductase"/>
    <property type="match status" value="1"/>
</dbReference>
<keyword evidence="8" id="KW-0520">NAD</keyword>
<dbReference type="AlphaFoldDB" id="A0A2A6CYP8"/>
<dbReference type="InterPro" id="IPR017927">
    <property type="entry name" value="FAD-bd_FR_type"/>
</dbReference>
<dbReference type="PROSITE" id="PS51384">
    <property type="entry name" value="FAD_FR"/>
    <property type="match status" value="1"/>
</dbReference>
<dbReference type="InterPro" id="IPR007862">
    <property type="entry name" value="Adenylate_kinase_lid-dom"/>
</dbReference>
<organism evidence="11 12">
    <name type="scientific">Pristionchus pacificus</name>
    <name type="common">Parasitic nematode worm</name>
    <dbReference type="NCBI Taxonomy" id="54126"/>
    <lineage>
        <taxon>Eukaryota</taxon>
        <taxon>Metazoa</taxon>
        <taxon>Ecdysozoa</taxon>
        <taxon>Nematoda</taxon>
        <taxon>Chromadorea</taxon>
        <taxon>Rhabditida</taxon>
        <taxon>Rhabditina</taxon>
        <taxon>Diplogasteromorpha</taxon>
        <taxon>Diplogasteroidea</taxon>
        <taxon>Neodiplogasteridae</taxon>
        <taxon>Pristionchus</taxon>
    </lineage>
</organism>
<dbReference type="GO" id="GO:0005739">
    <property type="term" value="C:mitochondrion"/>
    <property type="evidence" value="ECO:0000318"/>
    <property type="project" value="GO_Central"/>
</dbReference>
<gene>
    <name evidence="11" type="primary">WBGene00108059</name>
</gene>
<keyword evidence="7" id="KW-0560">Oxidoreductase</keyword>
<feature type="binding site" evidence="9">
    <location>
        <position position="318"/>
    </location>
    <ligand>
        <name>FAD</name>
        <dbReference type="ChEBI" id="CHEBI:57692"/>
    </ligand>
</feature>
<evidence type="ECO:0000256" key="4">
    <source>
        <dbReference type="ARBA" id="ARBA00022741"/>
    </source>
</evidence>
<accession>A0A2A6CYP8</accession>
<dbReference type="InterPro" id="IPR008333">
    <property type="entry name" value="Cbr1-like_FAD-bd_dom"/>
</dbReference>
<evidence type="ECO:0000256" key="5">
    <source>
        <dbReference type="ARBA" id="ARBA00022777"/>
    </source>
</evidence>
<dbReference type="Pfam" id="PF05191">
    <property type="entry name" value="ADK_lid"/>
    <property type="match status" value="1"/>
</dbReference>
<dbReference type="SUPFAM" id="SSF63380">
    <property type="entry name" value="Riboflavin synthase domain-like"/>
    <property type="match status" value="1"/>
</dbReference>
<dbReference type="Gene3D" id="2.40.30.10">
    <property type="entry name" value="Translation factors"/>
    <property type="match status" value="1"/>
</dbReference>
<keyword evidence="12" id="KW-1185">Reference proteome</keyword>
<keyword evidence="5" id="KW-0418">Kinase</keyword>
<keyword evidence="3" id="KW-0808">Transferase</keyword>
<evidence type="ECO:0000313" key="11">
    <source>
        <dbReference type="EnsemblMetazoa" id="PPA18505.1"/>
    </source>
</evidence>
<evidence type="ECO:0000259" key="10">
    <source>
        <dbReference type="PROSITE" id="PS51384"/>
    </source>
</evidence>
<feature type="domain" description="FAD-binding FR-type" evidence="10">
    <location>
        <begin position="249"/>
        <end position="353"/>
    </location>
</feature>
<dbReference type="PROSITE" id="PS00113">
    <property type="entry name" value="ADENYLATE_KINASE"/>
    <property type="match status" value="1"/>
</dbReference>
<evidence type="ECO:0000256" key="7">
    <source>
        <dbReference type="ARBA" id="ARBA00023002"/>
    </source>
</evidence>
<dbReference type="PANTHER" id="PTHR19370">
    <property type="entry name" value="NADH-CYTOCHROME B5 REDUCTASE"/>
    <property type="match status" value="1"/>
</dbReference>
<keyword evidence="2 9" id="KW-0285">Flavoprotein</keyword>
<reference evidence="12" key="1">
    <citation type="journal article" date="2008" name="Nat. Genet.">
        <title>The Pristionchus pacificus genome provides a unique perspective on nematode lifestyle and parasitism.</title>
        <authorList>
            <person name="Dieterich C."/>
            <person name="Clifton S.W."/>
            <person name="Schuster L.N."/>
            <person name="Chinwalla A."/>
            <person name="Delehaunty K."/>
            <person name="Dinkelacker I."/>
            <person name="Fulton L."/>
            <person name="Fulton R."/>
            <person name="Godfrey J."/>
            <person name="Minx P."/>
            <person name="Mitreva M."/>
            <person name="Roeseler W."/>
            <person name="Tian H."/>
            <person name="Witte H."/>
            <person name="Yang S.P."/>
            <person name="Wilson R.K."/>
            <person name="Sommer R.J."/>
        </authorList>
    </citation>
    <scope>NUCLEOTIDE SEQUENCE [LARGE SCALE GENOMIC DNA]</scope>
    <source>
        <strain evidence="12">PS312</strain>
    </source>
</reference>
<dbReference type="CDD" id="cd06183">
    <property type="entry name" value="cyt_b5_reduct_like"/>
    <property type="match status" value="1"/>
</dbReference>
<evidence type="ECO:0000313" key="12">
    <source>
        <dbReference type="Proteomes" id="UP000005239"/>
    </source>
</evidence>
<dbReference type="SUPFAM" id="SSF52343">
    <property type="entry name" value="Ferredoxin reductase-like, C-terminal NADP-linked domain"/>
    <property type="match status" value="1"/>
</dbReference>
<dbReference type="InterPro" id="IPR027417">
    <property type="entry name" value="P-loop_NTPase"/>
</dbReference>
<dbReference type="InterPro" id="IPR001433">
    <property type="entry name" value="OxRdtase_FAD/NAD-bd"/>
</dbReference>
<accession>A0A8R1UBR7</accession>
<dbReference type="GO" id="GO:0004128">
    <property type="term" value="F:cytochrome-b5 reductase activity, acting on NAD(P)H"/>
    <property type="evidence" value="ECO:0000318"/>
    <property type="project" value="GO_Central"/>
</dbReference>
<sequence>MMQRVLLTGAVGCGKGTIAKKVVEHFEGFAYFCAGDVIRQHISNGSEFGKRASSFLKAGEHVPENLVNEVLLQEVQRLRDSHLVLDGFPRTIAQVTAVEASLPVSLCIELDVPRKERLSKRLVHIPSGRTYNLDYNPPRVPGKDDVTGEPLERRVDDTDEAIRRRMEVYKKTESKVAAAYSIGMSVQFNSDELFYYLKLAAVGTIGAMTLHTAYKFYLNLRHEKGRSRWKEFLAAIGFIPPLIPTALSSGPLSLSLDSKHPLNHNVTRFRFLLPESDQVIGLRPGQHVAIAATVGGKRVVRMYSPVSGNEARGYVDVVIKRYEGDHALSKHIHSMREGEKLEWDGPRGHIVYKGRGAFLIGRSKKRDKRSFSHMTAIAGGTGITPLLQILKSSLEDYSDCSNLHLIFANSTEKDVFLKEELDMLAETHSNRFRLTYTVSQPGDGWRACVGRPDSAEVLKLIAPPSDNHVVMLCGPNPMVKAVVTALKGIGHQERNVLVF</sequence>
<dbReference type="Pfam" id="PF00406">
    <property type="entry name" value="ADK"/>
    <property type="match status" value="1"/>
</dbReference>
<feature type="binding site" evidence="9">
    <location>
        <position position="301"/>
    </location>
    <ligand>
        <name>FAD</name>
        <dbReference type="ChEBI" id="CHEBI:57692"/>
    </ligand>
</feature>
<feature type="binding site" evidence="9">
    <location>
        <position position="320"/>
    </location>
    <ligand>
        <name>FAD</name>
        <dbReference type="ChEBI" id="CHEBI:57692"/>
    </ligand>
</feature>
<proteinExistence type="inferred from homology"/>
<feature type="binding site" evidence="9">
    <location>
        <position position="303"/>
    </location>
    <ligand>
        <name>FAD</name>
        <dbReference type="ChEBI" id="CHEBI:57692"/>
    </ligand>
</feature>
<reference evidence="11" key="2">
    <citation type="submission" date="2022-06" db="UniProtKB">
        <authorList>
            <consortium name="EnsemblMetazoa"/>
        </authorList>
    </citation>
    <scope>IDENTIFICATION</scope>
    <source>
        <strain evidence="11">PS312</strain>
    </source>
</reference>
<dbReference type="Gene3D" id="3.40.50.300">
    <property type="entry name" value="P-loop containing nucleotide triphosphate hydrolases"/>
    <property type="match status" value="1"/>
</dbReference>
<evidence type="ECO:0000256" key="6">
    <source>
        <dbReference type="ARBA" id="ARBA00022827"/>
    </source>
</evidence>
<dbReference type="GO" id="GO:0004017">
    <property type="term" value="F:AMP kinase activity"/>
    <property type="evidence" value="ECO:0007669"/>
    <property type="project" value="InterPro"/>
</dbReference>
<evidence type="ECO:0000256" key="9">
    <source>
        <dbReference type="PIRSR" id="PIRSR601834-1"/>
    </source>
</evidence>
<feature type="binding site" evidence="9">
    <location>
        <position position="384"/>
    </location>
    <ligand>
        <name>FAD</name>
        <dbReference type="ChEBI" id="CHEBI:57692"/>
    </ligand>
</feature>
<evidence type="ECO:0000256" key="8">
    <source>
        <dbReference type="ARBA" id="ARBA00023027"/>
    </source>
</evidence>
<comment type="cofactor">
    <cofactor evidence="1 9">
        <name>FAD</name>
        <dbReference type="ChEBI" id="CHEBI:57692"/>
    </cofactor>
</comment>
<dbReference type="InterPro" id="IPR001834">
    <property type="entry name" value="CBR-like"/>
</dbReference>
<dbReference type="PRINTS" id="PR00371">
    <property type="entry name" value="FPNCR"/>
</dbReference>
<dbReference type="EnsemblMetazoa" id="PPA18505.1">
    <property type="protein sequence ID" value="PPA18505.1"/>
    <property type="gene ID" value="WBGene00108059"/>
</dbReference>
<protein>
    <submittedName>
        <fullName evidence="11">Cytochrome-b5 reductase</fullName>
    </submittedName>
</protein>
<feature type="binding site" evidence="9">
    <location>
        <position position="329"/>
    </location>
    <ligand>
        <name>FAD</name>
        <dbReference type="ChEBI" id="CHEBI:57692"/>
    </ligand>
</feature>
<keyword evidence="4" id="KW-0547">Nucleotide-binding</keyword>
<dbReference type="GO" id="GO:0071949">
    <property type="term" value="F:FAD binding"/>
    <property type="evidence" value="ECO:0000318"/>
    <property type="project" value="GO_Central"/>
</dbReference>
<dbReference type="PANTHER" id="PTHR19370:SF185">
    <property type="entry name" value="NADH-CYTOCHROME B5 REDUCTASE"/>
    <property type="match status" value="1"/>
</dbReference>
<dbReference type="GO" id="GO:0005524">
    <property type="term" value="F:ATP binding"/>
    <property type="evidence" value="ECO:0007669"/>
    <property type="project" value="InterPro"/>
</dbReference>
<dbReference type="InterPro" id="IPR000850">
    <property type="entry name" value="Adenylat/UMP-CMP_kin"/>
</dbReference>
<dbReference type="CDD" id="cd01428">
    <property type="entry name" value="ADK"/>
    <property type="match status" value="1"/>
</dbReference>
<evidence type="ECO:0000256" key="3">
    <source>
        <dbReference type="ARBA" id="ARBA00022679"/>
    </source>
</evidence>
<dbReference type="SUPFAM" id="SSF52540">
    <property type="entry name" value="P-loop containing nucleoside triphosphate hydrolases"/>
    <property type="match status" value="1"/>
</dbReference>